<dbReference type="Gene3D" id="3.40.50.10190">
    <property type="entry name" value="BRCT domain"/>
    <property type="match status" value="6"/>
</dbReference>
<feature type="compositionally biased region" description="Polar residues" evidence="2">
    <location>
        <begin position="92"/>
        <end position="107"/>
    </location>
</feature>
<feature type="region of interest" description="Disordered" evidence="2">
    <location>
        <begin position="615"/>
        <end position="639"/>
    </location>
</feature>
<feature type="region of interest" description="Disordered" evidence="2">
    <location>
        <begin position="737"/>
        <end position="764"/>
    </location>
</feature>
<dbReference type="InterPro" id="IPR049936">
    <property type="entry name" value="TopBP1_BRCT_8"/>
</dbReference>
<feature type="region of interest" description="Disordered" evidence="2">
    <location>
        <begin position="84"/>
        <end position="117"/>
    </location>
</feature>
<feature type="compositionally biased region" description="Basic and acidic residues" evidence="2">
    <location>
        <begin position="622"/>
        <end position="639"/>
    </location>
</feature>
<reference evidence="4" key="3">
    <citation type="submission" date="2025-09" db="UniProtKB">
        <authorList>
            <consortium name="Ensembl"/>
        </authorList>
    </citation>
    <scope>IDENTIFICATION</scope>
</reference>
<evidence type="ECO:0000256" key="2">
    <source>
        <dbReference type="SAM" id="MobiDB-lite"/>
    </source>
</evidence>
<evidence type="ECO:0000256" key="1">
    <source>
        <dbReference type="ARBA" id="ARBA00022737"/>
    </source>
</evidence>
<dbReference type="FunFam" id="3.40.50.10190:FF:000018">
    <property type="entry name" value="DNA topoisomerase 2-binding protein 1"/>
    <property type="match status" value="1"/>
</dbReference>
<dbReference type="Pfam" id="PF12738">
    <property type="entry name" value="PTCB-BRCT"/>
    <property type="match status" value="1"/>
</dbReference>
<dbReference type="CDD" id="cd17727">
    <property type="entry name" value="BRCT_TopBP1_rpt6"/>
    <property type="match status" value="1"/>
</dbReference>
<dbReference type="HOGENOM" id="CLU_004165_1_0_1"/>
<feature type="region of interest" description="Disordered" evidence="2">
    <location>
        <begin position="41"/>
        <end position="64"/>
    </location>
</feature>
<evidence type="ECO:0000313" key="5">
    <source>
        <dbReference type="Proteomes" id="UP000007303"/>
    </source>
</evidence>
<dbReference type="OMA" id="NVHCLKT"/>
<evidence type="ECO:0000313" key="4">
    <source>
        <dbReference type="Ensembl" id="ENSTNIP00000016672.1"/>
    </source>
</evidence>
<dbReference type="GeneTree" id="ENSGT00940000157001"/>
<dbReference type="PANTHER" id="PTHR13561:SF20">
    <property type="entry name" value="DNA TOPOISOMERASE 2-BINDING PROTEIN 1"/>
    <property type="match status" value="1"/>
</dbReference>
<dbReference type="FunFam" id="3.40.50.10190:FF:000023">
    <property type="entry name" value="DNA topoisomerase II binding protein 1"/>
    <property type="match status" value="1"/>
</dbReference>
<feature type="region of interest" description="Disordered" evidence="2">
    <location>
        <begin position="662"/>
        <end position="693"/>
    </location>
</feature>
<organism evidence="4 5">
    <name type="scientific">Tetraodon nigroviridis</name>
    <name type="common">Spotted green pufferfish</name>
    <name type="synonym">Chelonodon nigroviridis</name>
    <dbReference type="NCBI Taxonomy" id="99883"/>
    <lineage>
        <taxon>Eukaryota</taxon>
        <taxon>Metazoa</taxon>
        <taxon>Chordata</taxon>
        <taxon>Craniata</taxon>
        <taxon>Vertebrata</taxon>
        <taxon>Euteleostomi</taxon>
        <taxon>Actinopterygii</taxon>
        <taxon>Neopterygii</taxon>
        <taxon>Teleostei</taxon>
        <taxon>Neoteleostei</taxon>
        <taxon>Acanthomorphata</taxon>
        <taxon>Eupercaria</taxon>
        <taxon>Tetraodontiformes</taxon>
        <taxon>Tetradontoidea</taxon>
        <taxon>Tetraodontidae</taxon>
        <taxon>Tetraodon</taxon>
    </lineage>
</organism>
<name>H3D831_TETNG</name>
<feature type="compositionally biased region" description="Polar residues" evidence="2">
    <location>
        <begin position="392"/>
        <end position="401"/>
    </location>
</feature>
<dbReference type="AlphaFoldDB" id="H3D831"/>
<evidence type="ECO:0000259" key="3">
    <source>
        <dbReference type="PROSITE" id="PS50172"/>
    </source>
</evidence>
<dbReference type="PROSITE" id="PS50172">
    <property type="entry name" value="BRCT"/>
    <property type="match status" value="6"/>
</dbReference>
<dbReference type="GO" id="GO:0007095">
    <property type="term" value="P:mitotic G2 DNA damage checkpoint signaling"/>
    <property type="evidence" value="ECO:0007669"/>
    <property type="project" value="TreeGrafter"/>
</dbReference>
<feature type="region of interest" description="Disordered" evidence="2">
    <location>
        <begin position="373"/>
        <end position="438"/>
    </location>
</feature>
<keyword evidence="5" id="KW-1185">Reference proteome</keyword>
<dbReference type="InParanoid" id="H3D831"/>
<dbReference type="PANTHER" id="PTHR13561">
    <property type="entry name" value="DNA REPLICATION REGULATOR DPB11-RELATED"/>
    <property type="match status" value="1"/>
</dbReference>
<feature type="compositionally biased region" description="Polar residues" evidence="2">
    <location>
        <begin position="452"/>
        <end position="473"/>
    </location>
</feature>
<dbReference type="GO" id="GO:0006270">
    <property type="term" value="P:DNA replication initiation"/>
    <property type="evidence" value="ECO:0007669"/>
    <property type="project" value="TreeGrafter"/>
</dbReference>
<feature type="compositionally biased region" description="Polar residues" evidence="2">
    <location>
        <begin position="42"/>
        <end position="64"/>
    </location>
</feature>
<sequence length="1090" mass="120442">RPHVVTVQWLVDCFTKGCMLPEDGYLHPHCLPPGPAAVSVPVRQTSTSRLSTAPQVANQNTPRNKQAEEDLLSQYMDDDPTVVDEALPAEGNDSTVLQPETGYNQSRGPEPDSTLPEGSMAGLFFGKRFLLVGFGSEAEAQLSLLVTENGGRVLTGRPRIVADYAVVPLLGCSVEATVDEVVTNTWLAMCVEKECVLQLSSNPLFTPVPVMYGCCPLKNCVLSVSQFTGAERESLVELAKYLGAEVQDYFVRLATHKKGMHANTHLVLQSPEGTKYQAAKWGLPAVTSRWILESSRTGQRAPEERFLIDLPPSPATEKECESFVCGSQKISASSPARASPEIPLLGPQSGKTVTPLDLGRFQSKVFCSMLNEVKPKDNTGTPQDAGHRNPQQKEASVQLDTPSRFLSKDQRFRPSFNLKDAFDSPGGGSKPGQKVETPLTDVIQRNLKVVSASSTRTTSEMQAASASPQLPKTSETKVPAKESGPLMGVVICVGKKLTKMQSDLNAIAASLGADFRWVCDDSVTHYIYQGRVGDSSREYRGVKERGLHVVSQYWLHACAEEQRHVSESLYPFNYNPKMSLNLSQVPCSSQKSPNQTQRRETTVLKDKMIEPVTPEDAATACREGDGSKEEINDAQDKSMSESLAMRENLQRQLQAIMSATKMTTGRRASVRLSRRAVDSAPHTPETSWVGRNGNRRTLEALRVSREAAMDVNTEPSQSEQIVWDDPTAREERAKLADNLQWPSSPSQNSEPLQPPSTKETCPQFKDSMTDSELVEMAACDVIDQQMGQKFTTHPTNDQENDVLTPKAPSTAFPLANPPVAPEPKVRRKYLPYEKKEDKQPPRFLLSSLSPQERIDYSHLIEELGGVVLDKQSFDPSCSHIIVGTPLRNEKYLAAMAAGKWILHRSYLEACRSVGRFIQEDEYEWGSSSILDALPSITSQQRRLALAAMRWRKTLQGSRSEHEVPGAFSGWTVMLNIDHSRDSGFRRLLQSGGAKVLPSPSPSLYREATHLFADFSRLKPGDFRVDVSEATSHGVTCLKPEYIADYLMQEPTPSIQLYYLTEAPSAETPNTPSRKRKGEMENSKLKKSRQN</sequence>
<feature type="domain" description="BRCT" evidence="3">
    <location>
        <begin position="217"/>
        <end position="308"/>
    </location>
</feature>
<protein>
    <submittedName>
        <fullName evidence="4">DNA topoisomerase II binding protein 1</fullName>
    </submittedName>
</protein>
<dbReference type="Proteomes" id="UP000007303">
    <property type="component" value="Unassembled WGS sequence"/>
</dbReference>
<dbReference type="CDD" id="cd17749">
    <property type="entry name" value="BRCT_TopBP1_rpt4"/>
    <property type="match status" value="1"/>
</dbReference>
<dbReference type="CDD" id="cd18434">
    <property type="entry name" value="BRCT_TopBP1_rpt5"/>
    <property type="match status" value="1"/>
</dbReference>
<dbReference type="InterPro" id="IPR036420">
    <property type="entry name" value="BRCT_dom_sf"/>
</dbReference>
<accession>H3D831</accession>
<dbReference type="SMART" id="SM00292">
    <property type="entry name" value="BRCT"/>
    <property type="match status" value="5"/>
</dbReference>
<dbReference type="FunFam" id="3.40.50.10190:FF:000029">
    <property type="entry name" value="DNA topoisomerase II binding protein 1"/>
    <property type="match status" value="1"/>
</dbReference>
<feature type="domain" description="BRCT" evidence="3">
    <location>
        <begin position="481"/>
        <end position="572"/>
    </location>
</feature>
<reference evidence="5" key="1">
    <citation type="journal article" date="2004" name="Nature">
        <title>Genome duplication in the teleost fish Tetraodon nigroviridis reveals the early vertebrate proto-karyotype.</title>
        <authorList>
            <person name="Jaillon O."/>
            <person name="Aury J.-M."/>
            <person name="Brunet F."/>
            <person name="Petit J.-L."/>
            <person name="Stange-Thomann N."/>
            <person name="Mauceli E."/>
            <person name="Bouneau L."/>
            <person name="Fischer C."/>
            <person name="Ozouf-Costaz C."/>
            <person name="Bernot A."/>
            <person name="Nicaud S."/>
            <person name="Jaffe D."/>
            <person name="Fisher S."/>
            <person name="Lutfalla G."/>
            <person name="Dossat C."/>
            <person name="Segurens B."/>
            <person name="Dasilva C."/>
            <person name="Salanoubat M."/>
            <person name="Levy M."/>
            <person name="Boudet N."/>
            <person name="Castellano S."/>
            <person name="Anthouard V."/>
            <person name="Jubin C."/>
            <person name="Castelli V."/>
            <person name="Katinka M."/>
            <person name="Vacherie B."/>
            <person name="Biemont C."/>
            <person name="Skalli Z."/>
            <person name="Cattolico L."/>
            <person name="Poulain J."/>
            <person name="De Berardinis V."/>
            <person name="Cruaud C."/>
            <person name="Duprat S."/>
            <person name="Brottier P."/>
            <person name="Coutanceau J.-P."/>
            <person name="Gouzy J."/>
            <person name="Parra G."/>
            <person name="Lardier G."/>
            <person name="Chapple C."/>
            <person name="McKernan K.J."/>
            <person name="McEwan P."/>
            <person name="Bosak S."/>
            <person name="Kellis M."/>
            <person name="Volff J.-N."/>
            <person name="Guigo R."/>
            <person name="Zody M.C."/>
            <person name="Mesirov J."/>
            <person name="Lindblad-Toh K."/>
            <person name="Birren B."/>
            <person name="Nusbaum C."/>
            <person name="Kahn D."/>
            <person name="Robinson-Rechavi M."/>
            <person name="Laudet V."/>
            <person name="Schachter V."/>
            <person name="Quetier F."/>
            <person name="Saurin W."/>
            <person name="Scarpelli C."/>
            <person name="Wincker P."/>
            <person name="Lander E.S."/>
            <person name="Weissenbach J."/>
            <person name="Roest Crollius H."/>
        </authorList>
    </citation>
    <scope>NUCLEOTIDE SEQUENCE [LARGE SCALE GENOMIC DNA]</scope>
</reference>
<feature type="compositionally biased region" description="Polar residues" evidence="2">
    <location>
        <begin position="740"/>
        <end position="760"/>
    </location>
</feature>
<dbReference type="FunFam" id="3.40.50.10190:FF:000028">
    <property type="entry name" value="DNA topoisomerase 2-binding protein 1 isoform X1"/>
    <property type="match status" value="1"/>
</dbReference>
<reference evidence="4" key="2">
    <citation type="submission" date="2025-08" db="UniProtKB">
        <authorList>
            <consortium name="Ensembl"/>
        </authorList>
    </citation>
    <scope>IDENTIFICATION</scope>
</reference>
<dbReference type="Ensembl" id="ENSTNIT00000016886.1">
    <property type="protein sequence ID" value="ENSTNIP00000016672.1"/>
    <property type="gene ID" value="ENSTNIG00000013672.1"/>
</dbReference>
<dbReference type="CDD" id="cd17728">
    <property type="entry name" value="BRCT_TopBP1_rpt8"/>
    <property type="match status" value="1"/>
</dbReference>
<feature type="region of interest" description="Disordered" evidence="2">
    <location>
        <begin position="1061"/>
        <end position="1090"/>
    </location>
</feature>
<dbReference type="FunCoup" id="H3D831">
    <property type="interactions" value="1678"/>
</dbReference>
<dbReference type="CDD" id="cd17738">
    <property type="entry name" value="BRCT_TopBP1_rpt7"/>
    <property type="match status" value="1"/>
</dbReference>
<dbReference type="SUPFAM" id="SSF52113">
    <property type="entry name" value="BRCT domain"/>
    <property type="match status" value="4"/>
</dbReference>
<feature type="region of interest" description="Disordered" evidence="2">
    <location>
        <begin position="452"/>
        <end position="480"/>
    </location>
</feature>
<dbReference type="STRING" id="99883.ENSTNIP00000016672"/>
<dbReference type="FunFam" id="3.40.50.10190:FF:000021">
    <property type="entry name" value="DNA topoisomerase II binding protein 1"/>
    <property type="match status" value="1"/>
</dbReference>
<keyword evidence="1" id="KW-0677">Repeat</keyword>
<feature type="domain" description="BRCT" evidence="3">
    <location>
        <begin position="962"/>
        <end position="1059"/>
    </location>
</feature>
<dbReference type="Pfam" id="PF00533">
    <property type="entry name" value="BRCT"/>
    <property type="match status" value="2"/>
</dbReference>
<dbReference type="InterPro" id="IPR001357">
    <property type="entry name" value="BRCT_dom"/>
</dbReference>
<dbReference type="GO" id="GO:1902165">
    <property type="term" value="P:regulation of intrinsic apoptotic signaling pathway in response to DNA damage by p53 class mediator"/>
    <property type="evidence" value="ECO:0007669"/>
    <property type="project" value="Ensembl"/>
</dbReference>
<dbReference type="GO" id="GO:0005634">
    <property type="term" value="C:nucleus"/>
    <property type="evidence" value="ECO:0007669"/>
    <property type="project" value="Ensembl"/>
</dbReference>
<feature type="domain" description="BRCT" evidence="3">
    <location>
        <begin position="843"/>
        <end position="924"/>
    </location>
</feature>
<dbReference type="GO" id="GO:0033314">
    <property type="term" value="P:mitotic DNA replication checkpoint signaling"/>
    <property type="evidence" value="ECO:0007669"/>
    <property type="project" value="TreeGrafter"/>
</dbReference>
<feature type="domain" description="BRCT" evidence="3">
    <location>
        <begin position="1"/>
        <end position="27"/>
    </location>
</feature>
<dbReference type="GO" id="GO:0060216">
    <property type="term" value="P:definitive hemopoiesis"/>
    <property type="evidence" value="ECO:0007669"/>
    <property type="project" value="Ensembl"/>
</dbReference>
<proteinExistence type="predicted"/>
<feature type="domain" description="BRCT" evidence="3">
    <location>
        <begin position="119"/>
        <end position="204"/>
    </location>
</feature>